<evidence type="ECO:0000259" key="1">
    <source>
        <dbReference type="Pfam" id="PF01471"/>
    </source>
</evidence>
<feature type="domain" description="Peptidoglycan binding-like" evidence="1">
    <location>
        <begin position="32"/>
        <end position="67"/>
    </location>
</feature>
<dbReference type="InterPro" id="IPR002477">
    <property type="entry name" value="Peptidoglycan-bd-like"/>
</dbReference>
<dbReference type="RefSeq" id="WP_269902646.1">
    <property type="nucleotide sequence ID" value="NZ_BMFJ01000001.1"/>
</dbReference>
<dbReference type="InterPro" id="IPR036365">
    <property type="entry name" value="PGBD-like_sf"/>
</dbReference>
<dbReference type="EMBL" id="BMFJ01000001">
    <property type="protein sequence ID" value="GGE37371.1"/>
    <property type="molecule type" value="Genomic_DNA"/>
</dbReference>
<dbReference type="Gene3D" id="1.10.101.10">
    <property type="entry name" value="PGBD-like superfamily/PGBD"/>
    <property type="match status" value="1"/>
</dbReference>
<gene>
    <name evidence="2" type="ORF">GCM10011360_26460</name>
</gene>
<proteinExistence type="predicted"/>
<name>A0A917EI13_9RHOB</name>
<dbReference type="Pfam" id="PF12385">
    <property type="entry name" value="Peptidase_C70"/>
    <property type="match status" value="1"/>
</dbReference>
<dbReference type="SUPFAM" id="SSF47090">
    <property type="entry name" value="PGBD-like"/>
    <property type="match status" value="1"/>
</dbReference>
<reference evidence="3" key="1">
    <citation type="journal article" date="2019" name="Int. J. Syst. Evol. Microbiol.">
        <title>The Global Catalogue of Microorganisms (GCM) 10K type strain sequencing project: providing services to taxonomists for standard genome sequencing and annotation.</title>
        <authorList>
            <consortium name="The Broad Institute Genomics Platform"/>
            <consortium name="The Broad Institute Genome Sequencing Center for Infectious Disease"/>
            <person name="Wu L."/>
            <person name="Ma J."/>
        </authorList>
    </citation>
    <scope>NUCLEOTIDE SEQUENCE [LARGE SCALE GENOMIC DNA]</scope>
    <source>
        <strain evidence="3">CGMCC 1.12664</strain>
    </source>
</reference>
<accession>A0A917EI13</accession>
<evidence type="ECO:0000313" key="3">
    <source>
        <dbReference type="Proteomes" id="UP000612855"/>
    </source>
</evidence>
<sequence>MAQTVMTGSRGPVVASVQIKVNIRQNPTPLLVADGIFGPKTKAAVVAFQKARKLVADGIVGPKTHAELDRPSPIVEIEHQVTHIPQPTNTTCWAASTAMMTKSNVPAVIAKTPPDMIGASGGLKNSSGSDQAIVTGTKYGMVHGLRCYAPMSWGTPAFVALIRRGPIMLDMLWKADEYAAGSASPGHMVVVAGVRSDGNPTGSGTFVKVLDPWAPNIGKISWERYDTWMQEVPTRTYRVFERL</sequence>
<dbReference type="InterPro" id="IPR036366">
    <property type="entry name" value="PGBDSf"/>
</dbReference>
<organism evidence="2 3">
    <name type="scientific">Primorskyibacter flagellatus</name>
    <dbReference type="NCBI Taxonomy" id="1387277"/>
    <lineage>
        <taxon>Bacteria</taxon>
        <taxon>Pseudomonadati</taxon>
        <taxon>Pseudomonadota</taxon>
        <taxon>Alphaproteobacteria</taxon>
        <taxon>Rhodobacterales</taxon>
        <taxon>Roseobacteraceae</taxon>
        <taxon>Primorskyibacter</taxon>
    </lineage>
</organism>
<dbReference type="AlphaFoldDB" id="A0A917EI13"/>
<evidence type="ECO:0000313" key="2">
    <source>
        <dbReference type="EMBL" id="GGE37371.1"/>
    </source>
</evidence>
<keyword evidence="3" id="KW-1185">Reference proteome</keyword>
<dbReference type="InterPro" id="IPR022118">
    <property type="entry name" value="Peptidase_C70_AvrRpt2"/>
</dbReference>
<dbReference type="Proteomes" id="UP000612855">
    <property type="component" value="Unassembled WGS sequence"/>
</dbReference>
<comment type="caution">
    <text evidence="2">The sequence shown here is derived from an EMBL/GenBank/DDBJ whole genome shotgun (WGS) entry which is preliminary data.</text>
</comment>
<dbReference type="Pfam" id="PF01471">
    <property type="entry name" value="PG_binding_1"/>
    <property type="match status" value="1"/>
</dbReference>
<protein>
    <recommendedName>
        <fullName evidence="1">Peptidoglycan binding-like domain-containing protein</fullName>
    </recommendedName>
</protein>